<accession>J3MY40</accession>
<evidence type="ECO:0000313" key="2">
    <source>
        <dbReference type="EnsemblPlants" id="OB09G19190.1"/>
    </source>
</evidence>
<dbReference type="Gramene" id="OB09G19190.1">
    <property type="protein sequence ID" value="OB09G19190.1"/>
    <property type="gene ID" value="OB09G19190"/>
</dbReference>
<protein>
    <submittedName>
        <fullName evidence="2">Uncharacterized protein</fullName>
    </submittedName>
</protein>
<feature type="compositionally biased region" description="Gly residues" evidence="1">
    <location>
        <begin position="75"/>
        <end position="86"/>
    </location>
</feature>
<evidence type="ECO:0000256" key="1">
    <source>
        <dbReference type="SAM" id="MobiDB-lite"/>
    </source>
</evidence>
<feature type="region of interest" description="Disordered" evidence="1">
    <location>
        <begin position="1"/>
        <end position="31"/>
    </location>
</feature>
<feature type="compositionally biased region" description="Basic residues" evidence="1">
    <location>
        <begin position="10"/>
        <end position="31"/>
    </location>
</feature>
<dbReference type="HOGENOM" id="CLU_2337033_0_0_1"/>
<keyword evidence="3" id="KW-1185">Reference proteome</keyword>
<dbReference type="EnsemblPlants" id="OB09G19190.1">
    <property type="protein sequence ID" value="OB09G19190.1"/>
    <property type="gene ID" value="OB09G19190"/>
</dbReference>
<reference evidence="2" key="1">
    <citation type="journal article" date="2013" name="Nat. Commun.">
        <title>Whole-genome sequencing of Oryza brachyantha reveals mechanisms underlying Oryza genome evolution.</title>
        <authorList>
            <person name="Chen J."/>
            <person name="Huang Q."/>
            <person name="Gao D."/>
            <person name="Wang J."/>
            <person name="Lang Y."/>
            <person name="Liu T."/>
            <person name="Li B."/>
            <person name="Bai Z."/>
            <person name="Luis Goicoechea J."/>
            <person name="Liang C."/>
            <person name="Chen C."/>
            <person name="Zhang W."/>
            <person name="Sun S."/>
            <person name="Liao Y."/>
            <person name="Zhang X."/>
            <person name="Yang L."/>
            <person name="Song C."/>
            <person name="Wang M."/>
            <person name="Shi J."/>
            <person name="Liu G."/>
            <person name="Liu J."/>
            <person name="Zhou H."/>
            <person name="Zhou W."/>
            <person name="Yu Q."/>
            <person name="An N."/>
            <person name="Chen Y."/>
            <person name="Cai Q."/>
            <person name="Wang B."/>
            <person name="Liu B."/>
            <person name="Min J."/>
            <person name="Huang Y."/>
            <person name="Wu H."/>
            <person name="Li Z."/>
            <person name="Zhang Y."/>
            <person name="Yin Y."/>
            <person name="Song W."/>
            <person name="Jiang J."/>
            <person name="Jackson S.A."/>
            <person name="Wing R.A."/>
            <person name="Wang J."/>
            <person name="Chen M."/>
        </authorList>
    </citation>
    <scope>NUCLEOTIDE SEQUENCE [LARGE SCALE GENOMIC DNA]</scope>
    <source>
        <strain evidence="2">cv. IRGC 101232</strain>
    </source>
</reference>
<dbReference type="Proteomes" id="UP000006038">
    <property type="component" value="Chromosome 9"/>
</dbReference>
<name>J3MY40_ORYBR</name>
<feature type="region of interest" description="Disordered" evidence="1">
    <location>
        <begin position="68"/>
        <end position="98"/>
    </location>
</feature>
<dbReference type="AlphaFoldDB" id="J3MY40"/>
<organism evidence="2">
    <name type="scientific">Oryza brachyantha</name>
    <name type="common">malo sina</name>
    <dbReference type="NCBI Taxonomy" id="4533"/>
    <lineage>
        <taxon>Eukaryota</taxon>
        <taxon>Viridiplantae</taxon>
        <taxon>Streptophyta</taxon>
        <taxon>Embryophyta</taxon>
        <taxon>Tracheophyta</taxon>
        <taxon>Spermatophyta</taxon>
        <taxon>Magnoliopsida</taxon>
        <taxon>Liliopsida</taxon>
        <taxon>Poales</taxon>
        <taxon>Poaceae</taxon>
        <taxon>BOP clade</taxon>
        <taxon>Oryzoideae</taxon>
        <taxon>Oryzeae</taxon>
        <taxon>Oryzinae</taxon>
        <taxon>Oryza</taxon>
    </lineage>
</organism>
<proteinExistence type="predicted"/>
<sequence length="98" mass="10483">MSSCISSRRSSWRTSRKRDRKPRSSSHCRRARASSVVSVRLSFLSCSFSLVMSARGGEDAEEELRSLPLDVVPDGAGGRGGSGGGNATLTPLPQDLED</sequence>
<evidence type="ECO:0000313" key="3">
    <source>
        <dbReference type="Proteomes" id="UP000006038"/>
    </source>
</evidence>
<reference evidence="2" key="2">
    <citation type="submission" date="2013-04" db="UniProtKB">
        <authorList>
            <consortium name="EnsemblPlants"/>
        </authorList>
    </citation>
    <scope>IDENTIFICATION</scope>
</reference>